<evidence type="ECO:0000256" key="6">
    <source>
        <dbReference type="ARBA" id="ARBA00022741"/>
    </source>
</evidence>
<keyword evidence="8" id="KW-0460">Magnesium</keyword>
<comment type="cofactor">
    <cofactor evidence="1">
        <name>Mg(2+)</name>
        <dbReference type="ChEBI" id="CHEBI:18420"/>
    </cofactor>
</comment>
<keyword evidence="7" id="KW-0067">ATP-binding</keyword>
<evidence type="ECO:0000256" key="4">
    <source>
        <dbReference type="ARBA" id="ARBA00022573"/>
    </source>
</evidence>
<dbReference type="GO" id="GO:0042242">
    <property type="term" value="F:cobyrinic acid a,c-diamide synthase activity"/>
    <property type="evidence" value="ECO:0007669"/>
    <property type="project" value="InterPro"/>
</dbReference>
<keyword evidence="5" id="KW-0436">Ligase</keyword>
<comment type="caution">
    <text evidence="12">The sequence shown here is derived from an EMBL/GenBank/DDBJ whole genome shotgun (WGS) entry which is preliminary data.</text>
</comment>
<comment type="pathway">
    <text evidence="2">Cofactor biosynthesis; adenosylcobalamin biosynthesis.</text>
</comment>
<dbReference type="AlphaFoldDB" id="A0A9X0W5I7"/>
<evidence type="ECO:0000256" key="1">
    <source>
        <dbReference type="ARBA" id="ARBA00001946"/>
    </source>
</evidence>
<sequence>MAHLYLAATQKSSGKTTLSIGLIRELSRRGQRVQPFKKGPDYIDPLWLARAAGGRTCHNLDYHSMPVDEIRSDFKRLLEASTIGVIEGNVGLFDSPSLDGAGSNAELAKLLGAPVLLVINVQGMGRGIVPLLLGYQAFDPDLRIAGVILNKVGGGRHEANLRRVVEHYTDLPLLGSIPRDAELAIEERHLGLIPSNEAEAVEATVESIRRAVADCVDVDQILSIAEDAPTPDWEVMRPAWSEQRARSGSSVRIGIARDEVFGFYYPDDLAGLERAGAELVPFSPLADASLPAVDGLILGGGFPESRMQELEANRSMRQSIADFIADGGVTYAECGGLMYLCERLHWGDDSRQMCAVLDADVAMHARPQGRGYVRLRETEAFPWPRVPADVSEICAHEFHHSAIVAPRAEWRYAFDVLRGTGIDGAHDGIIQHNLLASYAHLRDVGGVNWTRRFVDRVRAVL</sequence>
<dbReference type="GO" id="GO:0005524">
    <property type="term" value="F:ATP binding"/>
    <property type="evidence" value="ECO:0007669"/>
    <property type="project" value="UniProtKB-KW"/>
</dbReference>
<dbReference type="Pfam" id="PF01656">
    <property type="entry name" value="CbiA"/>
    <property type="match status" value="1"/>
</dbReference>
<keyword evidence="13" id="KW-1185">Reference proteome</keyword>
<keyword evidence="6" id="KW-0547">Nucleotide-binding</keyword>
<dbReference type="CDD" id="cd05388">
    <property type="entry name" value="CobB_N"/>
    <property type="match status" value="1"/>
</dbReference>
<evidence type="ECO:0000256" key="3">
    <source>
        <dbReference type="ARBA" id="ARBA00006205"/>
    </source>
</evidence>
<dbReference type="InterPro" id="IPR011698">
    <property type="entry name" value="GATase_3"/>
</dbReference>
<dbReference type="InterPro" id="IPR029062">
    <property type="entry name" value="Class_I_gatase-like"/>
</dbReference>
<dbReference type="InterPro" id="IPR027417">
    <property type="entry name" value="P-loop_NTPase"/>
</dbReference>
<dbReference type="SUPFAM" id="SSF52317">
    <property type="entry name" value="Class I glutamine amidotransferase-like"/>
    <property type="match status" value="1"/>
</dbReference>
<evidence type="ECO:0000256" key="2">
    <source>
        <dbReference type="ARBA" id="ARBA00004953"/>
    </source>
</evidence>
<dbReference type="RefSeq" id="WP_200237697.1">
    <property type="nucleotide sequence ID" value="NZ_NRRY01000002.1"/>
</dbReference>
<dbReference type="PANTHER" id="PTHR43873:SF1">
    <property type="entry name" value="COBYRINATE A,C-DIAMIDE SYNTHASE"/>
    <property type="match status" value="1"/>
</dbReference>
<dbReference type="Pfam" id="PF07685">
    <property type="entry name" value="GATase_3"/>
    <property type="match status" value="1"/>
</dbReference>
<evidence type="ECO:0000256" key="5">
    <source>
        <dbReference type="ARBA" id="ARBA00022598"/>
    </source>
</evidence>
<feature type="domain" description="CobQ/CobB/MinD/ParA nucleotide binding" evidence="10">
    <location>
        <begin position="7"/>
        <end position="189"/>
    </location>
</feature>
<dbReference type="PROSITE" id="PS51274">
    <property type="entry name" value="GATASE_COBBQ"/>
    <property type="match status" value="1"/>
</dbReference>
<dbReference type="CDD" id="cd03130">
    <property type="entry name" value="GATase1_CobB"/>
    <property type="match status" value="1"/>
</dbReference>
<evidence type="ECO:0000256" key="9">
    <source>
        <dbReference type="ARBA" id="ARBA00022962"/>
    </source>
</evidence>
<dbReference type="NCBIfam" id="TIGR00379">
    <property type="entry name" value="cobB"/>
    <property type="match status" value="1"/>
</dbReference>
<dbReference type="GO" id="GO:0009236">
    <property type="term" value="P:cobalamin biosynthetic process"/>
    <property type="evidence" value="ECO:0007669"/>
    <property type="project" value="UniProtKB-KW"/>
</dbReference>
<accession>A0A9X0W5I7</accession>
<feature type="domain" description="CobB/CobQ-like glutamine amidotransferase" evidence="11">
    <location>
        <begin position="252"/>
        <end position="441"/>
    </location>
</feature>
<keyword evidence="4" id="KW-0169">Cobalamin biosynthesis</keyword>
<evidence type="ECO:0000313" key="12">
    <source>
        <dbReference type="EMBL" id="MBK1617240.1"/>
    </source>
</evidence>
<proteinExistence type="inferred from homology"/>
<dbReference type="Gene3D" id="3.40.50.880">
    <property type="match status" value="1"/>
</dbReference>
<dbReference type="PANTHER" id="PTHR43873">
    <property type="entry name" value="COBYRINATE A,C-DIAMIDE SYNTHASE"/>
    <property type="match status" value="1"/>
</dbReference>
<organism evidence="12 13">
    <name type="scientific">Lamprobacter modestohalophilus</name>
    <dbReference type="NCBI Taxonomy" id="1064514"/>
    <lineage>
        <taxon>Bacteria</taxon>
        <taxon>Pseudomonadati</taxon>
        <taxon>Pseudomonadota</taxon>
        <taxon>Gammaproteobacteria</taxon>
        <taxon>Chromatiales</taxon>
        <taxon>Chromatiaceae</taxon>
        <taxon>Lamprobacter</taxon>
    </lineage>
</organism>
<dbReference type="InterPro" id="IPR002586">
    <property type="entry name" value="CobQ/CobB/MinD/ParA_Nub-bd_dom"/>
</dbReference>
<evidence type="ECO:0000256" key="8">
    <source>
        <dbReference type="ARBA" id="ARBA00022842"/>
    </source>
</evidence>
<evidence type="ECO:0000259" key="10">
    <source>
        <dbReference type="Pfam" id="PF01656"/>
    </source>
</evidence>
<protein>
    <submittedName>
        <fullName evidence="12">Cobyrinic acid a,c-diamide synthase</fullName>
    </submittedName>
</protein>
<dbReference type="NCBIfam" id="NF002204">
    <property type="entry name" value="PRK01077.1"/>
    <property type="match status" value="1"/>
</dbReference>
<evidence type="ECO:0000313" key="13">
    <source>
        <dbReference type="Proteomes" id="UP001138768"/>
    </source>
</evidence>
<dbReference type="Gene3D" id="3.40.50.300">
    <property type="entry name" value="P-loop containing nucleotide triphosphate hydrolases"/>
    <property type="match status" value="1"/>
</dbReference>
<dbReference type="EMBL" id="NRRY01000002">
    <property type="protein sequence ID" value="MBK1617240.1"/>
    <property type="molecule type" value="Genomic_DNA"/>
</dbReference>
<gene>
    <name evidence="12" type="ORF">CKO42_01990</name>
</gene>
<dbReference type="Proteomes" id="UP001138768">
    <property type="component" value="Unassembled WGS sequence"/>
</dbReference>
<dbReference type="SUPFAM" id="SSF52540">
    <property type="entry name" value="P-loop containing nucleoside triphosphate hydrolases"/>
    <property type="match status" value="1"/>
</dbReference>
<reference evidence="12 13" key="1">
    <citation type="journal article" date="2020" name="Microorganisms">
        <title>Osmotic Adaptation and Compatible Solute Biosynthesis of Phototrophic Bacteria as Revealed from Genome Analyses.</title>
        <authorList>
            <person name="Imhoff J.F."/>
            <person name="Rahn T."/>
            <person name="Kunzel S."/>
            <person name="Keller A."/>
            <person name="Neulinger S.C."/>
        </authorList>
    </citation>
    <scope>NUCLEOTIDE SEQUENCE [LARGE SCALE GENOMIC DNA]</scope>
    <source>
        <strain evidence="12 13">DSM 25653</strain>
    </source>
</reference>
<evidence type="ECO:0000259" key="11">
    <source>
        <dbReference type="Pfam" id="PF07685"/>
    </source>
</evidence>
<evidence type="ECO:0000256" key="7">
    <source>
        <dbReference type="ARBA" id="ARBA00022840"/>
    </source>
</evidence>
<comment type="similarity">
    <text evidence="3">Belongs to the CobB/CobQ family. CobQ subfamily.</text>
</comment>
<name>A0A9X0W5I7_9GAMM</name>
<keyword evidence="9" id="KW-0315">Glutamine amidotransferase</keyword>
<dbReference type="InterPro" id="IPR004484">
    <property type="entry name" value="CbiA/CobB_synth"/>
</dbReference>